<dbReference type="EMBL" id="JALLPJ020001003">
    <property type="protein sequence ID" value="KAL3778128.1"/>
    <property type="molecule type" value="Genomic_DNA"/>
</dbReference>
<dbReference type="Gene3D" id="3.40.50.1820">
    <property type="entry name" value="alpha/beta hydrolase"/>
    <property type="match status" value="1"/>
</dbReference>
<dbReference type="CDD" id="cd10150">
    <property type="entry name" value="CobN_like"/>
    <property type="match status" value="1"/>
</dbReference>
<organism evidence="5 6">
    <name type="scientific">Cyclotella atomus</name>
    <dbReference type="NCBI Taxonomy" id="382360"/>
    <lineage>
        <taxon>Eukaryota</taxon>
        <taxon>Sar</taxon>
        <taxon>Stramenopiles</taxon>
        <taxon>Ochrophyta</taxon>
        <taxon>Bacillariophyta</taxon>
        <taxon>Coscinodiscophyceae</taxon>
        <taxon>Thalassiosirophycidae</taxon>
        <taxon>Stephanodiscales</taxon>
        <taxon>Stephanodiscaceae</taxon>
        <taxon>Cyclotella</taxon>
    </lineage>
</organism>
<accession>A0ABD3NRL3</accession>
<evidence type="ECO:0000313" key="6">
    <source>
        <dbReference type="Proteomes" id="UP001530400"/>
    </source>
</evidence>
<dbReference type="PANTHER" id="PTHR44119:SF1">
    <property type="entry name" value="MAGNESIUM-CHELATASE SUBUNIT CHLH, CHLOROPLASTIC"/>
    <property type="match status" value="1"/>
</dbReference>
<dbReference type="Pfam" id="PF00930">
    <property type="entry name" value="DPPIV_N"/>
    <property type="match status" value="1"/>
</dbReference>
<dbReference type="Pfam" id="PF02514">
    <property type="entry name" value="CobN-Mg_chel"/>
    <property type="match status" value="2"/>
</dbReference>
<proteinExistence type="predicted"/>
<keyword evidence="6" id="KW-1185">Reference proteome</keyword>
<dbReference type="GO" id="GO:0016851">
    <property type="term" value="F:magnesium chelatase activity"/>
    <property type="evidence" value="ECO:0007669"/>
    <property type="project" value="UniProtKB-EC"/>
</dbReference>
<protein>
    <recommendedName>
        <fullName evidence="7">Magnesium chelatase</fullName>
    </recommendedName>
</protein>
<feature type="domain" description="Dipeptidylpeptidase IV N-terminal" evidence="3">
    <location>
        <begin position="129"/>
        <end position="508"/>
    </location>
</feature>
<dbReference type="Pfam" id="PF00326">
    <property type="entry name" value="Peptidase_S9"/>
    <property type="match status" value="1"/>
</dbReference>
<name>A0ABD3NRL3_9STRA</name>
<evidence type="ECO:0000313" key="5">
    <source>
        <dbReference type="EMBL" id="KAL3778128.1"/>
    </source>
</evidence>
<dbReference type="SUPFAM" id="SSF53474">
    <property type="entry name" value="alpha/beta-Hydrolases"/>
    <property type="match status" value="1"/>
</dbReference>
<dbReference type="PANTHER" id="PTHR44119">
    <property type="entry name" value="MAGNESIUM-CHELATASE SUBUNIT CHLH, CHLOROPLASTIC"/>
    <property type="match status" value="1"/>
</dbReference>
<feature type="domain" description="Peptidase S9 prolyl oligopeptidase catalytic" evidence="2">
    <location>
        <begin position="601"/>
        <end position="751"/>
    </location>
</feature>
<dbReference type="GO" id="GO:0015979">
    <property type="term" value="P:photosynthesis"/>
    <property type="evidence" value="ECO:0007669"/>
    <property type="project" value="UniProtKB-KW"/>
</dbReference>
<reference evidence="5 6" key="1">
    <citation type="submission" date="2024-10" db="EMBL/GenBank/DDBJ databases">
        <title>Updated reference genomes for cyclostephanoid diatoms.</title>
        <authorList>
            <person name="Roberts W.R."/>
            <person name="Alverson A.J."/>
        </authorList>
    </citation>
    <scope>NUCLEOTIDE SEQUENCE [LARGE SCALE GENOMIC DNA]</scope>
    <source>
        <strain evidence="5 6">AJA010-31</strain>
    </source>
</reference>
<dbReference type="InterPro" id="IPR002469">
    <property type="entry name" value="Peptidase_S9B_N"/>
</dbReference>
<sequence>MTSTSHSKATGTTPSPSPPLTLSIESIFVGKDFRSESFSQPRWWDSGSCYTALLQSDARRREPTLGAPNSGGVNTKGGKEKEEKQSSLPTRDLVWHDVSTGTSDIYVSSDLLIPPGHDQPLHVDDYALSPDKSRLLIFTNSQKVWRKKTRGDYWVLDITARDLRQLGGHTTKPSSLMFATFSPCGNKVAYVRSNNLYVQDVHTFKITALTTDGSATIINGTFDWVYEEEFRLRKGFRWSPDSKSIAFWQMDQSGVRVVNLINNTDHLYPQLVPIPYPKAGEQNPGVRIGVVSIEDIDDDNKSVNDAIQKPKISWINLPGDPRNHYIASLDWIPNSNELVFQRLNRLQNTVHVIVAEVGTGNIKVAFTDRDEAWIDLQSAAWYGEESSGIRFLQGGRRFLWLSERNGWRQLFLVDRHSGKSMTLTPPTFDVTEIAGVDEEGGWAYYIASPEDPLRRYLYRTTMNVSEAAGDVAPPQERITPGDMPGTHAYRFSHDGKHAIHIHSTFTIPETTDIVRMPDHKTIAVLADNKELRERLSNDDLPKPEFLRIPINSNLELDAYIIHPPNFDPKLKYPVLFYVYGEPAMQVVRDVWGGRTSLWHMMLANQNYIVVSIDNRGTPSPRGREWRKCIYRKIGILAPADQAAATEALLKSRPYLDRDRVAIWGWSGGGSMSLNAIFRYPELYHCAMAIAPVPNQRVYDTIYQERYMGLPSDNVEGFRDGSPITHARNLKGKLLIVHGTGDDNCHYAGTEQHRSETPVQRHNDGYQPRNNAKVNIVLVTGFESFNRDLYEKAGESLPKEFGVNLKVFADSDIRSSPEFSSAVQNADIFIGSLIFDYDDVVFVSALLDHVKGPRLIFECATELMSFNRVGKFTMTSSGQSGPPAPIKAILSKFSSGKEEDKINGYLKMLKVGPDLLKFIPGEKGGMNNVKAMLQVITQKYLLDNPRIDKTSLTAVESLPIPQLEVTPDIGLLHPLLTHGDGAMRYALNPKEFIKWRLSPECTELAKQQKFVLAPNDAPRIAVLLYRKHVITNQRYINDLIKILESQGLIPIPVFINGVEAHTIVRDWLTSDHEEKGVKNGNIVRESTYRAGEAVNVDAIVSTIGFPLVGGPAGSMEAGRNVDVASRLLQSMDVPYIVASPLLLQSIPIWKSNGVLGLQSVVLYSLPELDGAIDTVVLGGLVGDKIALIPERVRKLTHRLKGWIGIRKTPPSQRKISIMLYGFPPNIGAVGTAALLDVPSSLEQILKRLHDEGYDLGDFATDPDANGQSLVAALSILCEDSVIAAGLSKMPKAIEDRMERARAGDKTVPETLGLPGGGLGGAQVVGKEMNSDDLEKMLGKYMMKKVRKAWPESERGPGVNSKGEMVACGLQLGNVWITVQPLLGVEGDPMRLLFQRDLTPHPQYCACYEYMHTPSDEGGLGTQAVVHLGMHGTVEWLPGQPLGNDRQSWSDELLGGIPNVYVYAANNPSESILAKRRGYGTLVSYNVPPYGRAGLYLELAALKDLVNEYRTAESSSSSRKELRDAIFASCEKAGVTTDIPLELDDSNDSIQSVSDDDFDLWVSHVATYLVELEERLFSSGLHTLGGKPTDQELASYLNAYFKDKLSDDDITAVIAKAKADAHHVTETNDEWWHNLISWLHEFPKTFMGEDSTPSDDLLVGIEDTTKQEAVDIAHLLSRNAEELDSVINALNGGYVLPAPGGDLLRDGTSVLPTGRNIHALDPYRMPSALAWARGSSAAEEIIKQHKSSNNGAFPQTVAVTLWGLDTIKTRGESIAIVLALVGARPVKEGTGRTVNFELVPLNELGRPRIDVLASLSGIFRDSFANVVDLLDDMFERAAMADESPDMNYIKKHALELEADGTERPAARLFSNPPGDYGSMARPDVLNKLLATTDRVVQEIGALKKAAENSKQSDETGQKKKVALSVIEAFGGASGNNTNVQVKDVEDVLRLEYRSKFLNPKWRDAMLQQGSGGAYEVSQRFTAMVGWAATAEVDNFVFDQAAERYALDDEVAKKLQKNNPGRGMWDTDEETLDKLRNLYSDADDLIEQVASSFG</sequence>
<evidence type="ECO:0008006" key="7">
    <source>
        <dbReference type="Google" id="ProtNLM"/>
    </source>
</evidence>
<feature type="domain" description="CobN/magnesium chelatase" evidence="4">
    <location>
        <begin position="922"/>
        <end position="1878"/>
    </location>
</feature>
<evidence type="ECO:0000259" key="3">
    <source>
        <dbReference type="Pfam" id="PF00930"/>
    </source>
</evidence>
<feature type="region of interest" description="Disordered" evidence="1">
    <location>
        <begin position="1"/>
        <end position="21"/>
    </location>
</feature>
<evidence type="ECO:0000259" key="2">
    <source>
        <dbReference type="Pfam" id="PF00326"/>
    </source>
</evidence>
<evidence type="ECO:0000256" key="1">
    <source>
        <dbReference type="SAM" id="MobiDB-lite"/>
    </source>
</evidence>
<evidence type="ECO:0000259" key="4">
    <source>
        <dbReference type="Pfam" id="PF02514"/>
    </source>
</evidence>
<gene>
    <name evidence="5" type="ORF">ACHAWO_008080</name>
</gene>
<dbReference type="Gene3D" id="2.140.10.30">
    <property type="entry name" value="Dipeptidylpeptidase IV, N-terminal domain"/>
    <property type="match status" value="1"/>
</dbReference>
<feature type="compositionally biased region" description="Polar residues" evidence="1">
    <location>
        <begin position="1"/>
        <end position="11"/>
    </location>
</feature>
<dbReference type="InterPro" id="IPR001375">
    <property type="entry name" value="Peptidase_S9_cat"/>
</dbReference>
<dbReference type="Proteomes" id="UP001530400">
    <property type="component" value="Unassembled WGS sequence"/>
</dbReference>
<feature type="domain" description="CobN/magnesium chelatase" evidence="4">
    <location>
        <begin position="1923"/>
        <end position="2017"/>
    </location>
</feature>
<feature type="region of interest" description="Disordered" evidence="1">
    <location>
        <begin position="60"/>
        <end position="92"/>
    </location>
</feature>
<dbReference type="SUPFAM" id="SSF82171">
    <property type="entry name" value="DPP6 N-terminal domain-like"/>
    <property type="match status" value="1"/>
</dbReference>
<dbReference type="GO" id="GO:0005524">
    <property type="term" value="F:ATP binding"/>
    <property type="evidence" value="ECO:0007669"/>
    <property type="project" value="UniProtKB-KW"/>
</dbReference>
<dbReference type="InterPro" id="IPR003672">
    <property type="entry name" value="CobN/Mg_chltase"/>
</dbReference>
<dbReference type="GO" id="GO:0015995">
    <property type="term" value="P:chlorophyll biosynthetic process"/>
    <property type="evidence" value="ECO:0007669"/>
    <property type="project" value="UniProtKB-KW"/>
</dbReference>
<comment type="caution">
    <text evidence="5">The sequence shown here is derived from an EMBL/GenBank/DDBJ whole genome shotgun (WGS) entry which is preliminary data.</text>
</comment>
<dbReference type="InterPro" id="IPR029058">
    <property type="entry name" value="AB_hydrolase_fold"/>
</dbReference>